<dbReference type="eggNOG" id="COG1215">
    <property type="taxonomic scope" value="Bacteria"/>
</dbReference>
<keyword evidence="3" id="KW-0808">Transferase</keyword>
<proteinExistence type="predicted"/>
<evidence type="ECO:0000256" key="1">
    <source>
        <dbReference type="SAM" id="Phobius"/>
    </source>
</evidence>
<dbReference type="InterPro" id="IPR001173">
    <property type="entry name" value="Glyco_trans_2-like"/>
</dbReference>
<dbReference type="Gene3D" id="3.90.550.10">
    <property type="entry name" value="Spore Coat Polysaccharide Biosynthesis Protein SpsA, Chain A"/>
    <property type="match status" value="1"/>
</dbReference>
<evidence type="ECO:0000313" key="3">
    <source>
        <dbReference type="EMBL" id="ADU47790.1"/>
    </source>
</evidence>
<dbReference type="HOGENOM" id="CLU_025996_19_0_11"/>
<feature type="domain" description="Glycosyltransferase 2-like" evidence="2">
    <location>
        <begin position="8"/>
        <end position="171"/>
    </location>
</feature>
<dbReference type="PANTHER" id="PTHR43685:SF3">
    <property type="entry name" value="SLR2126 PROTEIN"/>
    <property type="match status" value="1"/>
</dbReference>
<dbReference type="InterPro" id="IPR029044">
    <property type="entry name" value="Nucleotide-diphossugar_trans"/>
</dbReference>
<dbReference type="CDD" id="cd02525">
    <property type="entry name" value="Succinoglycan_BP_ExoA"/>
    <property type="match status" value="1"/>
</dbReference>
<dbReference type="STRING" id="710696.Intca_1272"/>
<gene>
    <name evidence="3" type="ordered locus">Intca_1272</name>
</gene>
<feature type="transmembrane region" description="Helical" evidence="1">
    <location>
        <begin position="269"/>
        <end position="287"/>
    </location>
</feature>
<name>E6SFP5_INTC7</name>
<dbReference type="AlphaFoldDB" id="E6SFP5"/>
<dbReference type="InterPro" id="IPR050834">
    <property type="entry name" value="Glycosyltransf_2"/>
</dbReference>
<dbReference type="Pfam" id="PF00535">
    <property type="entry name" value="Glycos_transf_2"/>
    <property type="match status" value="1"/>
</dbReference>
<dbReference type="GO" id="GO:0016740">
    <property type="term" value="F:transferase activity"/>
    <property type="evidence" value="ECO:0007669"/>
    <property type="project" value="UniProtKB-KW"/>
</dbReference>
<dbReference type="RefSeq" id="WP_013492106.1">
    <property type="nucleotide sequence ID" value="NC_014830.1"/>
</dbReference>
<keyword evidence="1" id="KW-0472">Membrane</keyword>
<keyword evidence="4" id="KW-1185">Reference proteome</keyword>
<protein>
    <submittedName>
        <fullName evidence="3">Glycosyl transferase family 2</fullName>
    </submittedName>
</protein>
<dbReference type="KEGG" id="ica:Intca_1272"/>
<dbReference type="Proteomes" id="UP000008914">
    <property type="component" value="Chromosome"/>
</dbReference>
<keyword evidence="1" id="KW-1133">Transmembrane helix</keyword>
<organism evidence="3 4">
    <name type="scientific">Intrasporangium calvum (strain ATCC 23552 / DSM 43043 / JCM 3097 / NBRC 12989 / NCIMB 10167 / NRRL B-3866 / 7 KIP)</name>
    <dbReference type="NCBI Taxonomy" id="710696"/>
    <lineage>
        <taxon>Bacteria</taxon>
        <taxon>Bacillati</taxon>
        <taxon>Actinomycetota</taxon>
        <taxon>Actinomycetes</taxon>
        <taxon>Micrococcales</taxon>
        <taxon>Intrasporangiaceae</taxon>
        <taxon>Intrasporangium</taxon>
    </lineage>
</organism>
<dbReference type="EMBL" id="CP002343">
    <property type="protein sequence ID" value="ADU47790.1"/>
    <property type="molecule type" value="Genomic_DNA"/>
</dbReference>
<reference evidence="3 4" key="1">
    <citation type="journal article" date="2010" name="Stand. Genomic Sci.">
        <title>Complete genome sequence of Intrasporangium calvum type strain (7 KIP).</title>
        <authorList>
            <person name="Del Rio T.G."/>
            <person name="Chertkov O."/>
            <person name="Yasawong M."/>
            <person name="Lucas S."/>
            <person name="Deshpande S."/>
            <person name="Cheng J.F."/>
            <person name="Detter C."/>
            <person name="Tapia R."/>
            <person name="Han C."/>
            <person name="Goodwin L."/>
            <person name="Pitluck S."/>
            <person name="Liolios K."/>
            <person name="Ivanova N."/>
            <person name="Mavromatis K."/>
            <person name="Pati A."/>
            <person name="Chen A."/>
            <person name="Palaniappan K."/>
            <person name="Land M."/>
            <person name="Hauser L."/>
            <person name="Chang Y.J."/>
            <person name="Jeffries C.D."/>
            <person name="Rohde M."/>
            <person name="Pukall R."/>
            <person name="Sikorski J."/>
            <person name="Goker M."/>
            <person name="Woyke T."/>
            <person name="Bristow J."/>
            <person name="Eisen J.A."/>
            <person name="Markowitz V."/>
            <person name="Hugenholtz P."/>
            <person name="Kyrpides N.C."/>
            <person name="Klenk H.P."/>
            <person name="Lapidus A."/>
        </authorList>
    </citation>
    <scope>NUCLEOTIDE SEQUENCE [LARGE SCALE GENOMIC DNA]</scope>
    <source>
        <strain evidence="4">ATCC 23552 / DSM 43043 / JCM 3097 / NBRC 12989 / 7 KIP</strain>
    </source>
</reference>
<dbReference type="PANTHER" id="PTHR43685">
    <property type="entry name" value="GLYCOSYLTRANSFERASE"/>
    <property type="match status" value="1"/>
</dbReference>
<evidence type="ECO:0000313" key="4">
    <source>
        <dbReference type="Proteomes" id="UP000008914"/>
    </source>
</evidence>
<dbReference type="SUPFAM" id="SSF53448">
    <property type="entry name" value="Nucleotide-diphospho-sugar transferases"/>
    <property type="match status" value="1"/>
</dbReference>
<evidence type="ECO:0000259" key="2">
    <source>
        <dbReference type="Pfam" id="PF00535"/>
    </source>
</evidence>
<keyword evidence="1" id="KW-0812">Transmembrane</keyword>
<sequence length="328" mass="35703">MDHAPPISVIMPLLNEEQHLGEAVEAILDQRYPGELELVLAIGRGHDDTLGVARELARRDHRIIVVENPSGRTPDALNLAVGAANHEIIVRVDGHGFLSPGYIERAVTVLEETGAANVGGVMYAEGSSSFEKAVAIAMRSSLGVGGARFHTGGHAGPADTVYLGVFRRSWLTTVGGYDARFSRAQDWELNYRLRQAGGTVWFDPELRVRYRPRPTFRRLARQYRDYGRWRRVVAREHQGSINARYLAAPTALVANVVGLVGGFVWAPLWIVPGTYATAITVGGLVIGRRDGLAVAARVPAVLATMHGSWGWGFLTSRPGQLLPETDEG</sequence>
<accession>E6SFP5</accession>